<dbReference type="InterPro" id="IPR011051">
    <property type="entry name" value="RmlC_Cupin_sf"/>
</dbReference>
<evidence type="ECO:0000313" key="2">
    <source>
        <dbReference type="Proteomes" id="UP000192422"/>
    </source>
</evidence>
<dbReference type="CDD" id="cd20293">
    <property type="entry name" value="cupin_HutD_N"/>
    <property type="match status" value="1"/>
</dbReference>
<reference evidence="1 2" key="1">
    <citation type="submission" date="2020-05" db="EMBL/GenBank/DDBJ databases">
        <title>Thioclava electrotropha strain Elox9 finished genome.</title>
        <authorList>
            <person name="Rowe A.R."/>
            <person name="Wilbanks E.G."/>
        </authorList>
    </citation>
    <scope>NUCLEOTIDE SEQUENCE [LARGE SCALE GENOMIC DNA]</scope>
    <source>
        <strain evidence="1 2">Elox9</strain>
    </source>
</reference>
<keyword evidence="2" id="KW-1185">Reference proteome</keyword>
<dbReference type="Pfam" id="PF05962">
    <property type="entry name" value="HutD"/>
    <property type="match status" value="1"/>
</dbReference>
<dbReference type="PANTHER" id="PTHR37943:SF1">
    <property type="entry name" value="PROTEIN VES"/>
    <property type="match status" value="1"/>
</dbReference>
<dbReference type="InterPro" id="IPR010282">
    <property type="entry name" value="Uncharacterised_HutD/Ves"/>
</dbReference>
<proteinExistence type="predicted"/>
<protein>
    <submittedName>
        <fullName evidence="1">HutD family protein</fullName>
    </submittedName>
</protein>
<dbReference type="RefSeq" id="WP_083080279.1">
    <property type="nucleotide sequence ID" value="NZ_CP053562.1"/>
</dbReference>
<dbReference type="InterPro" id="IPR014710">
    <property type="entry name" value="RmlC-like_jellyroll"/>
</dbReference>
<dbReference type="SUPFAM" id="SSF51182">
    <property type="entry name" value="RmlC-like cupins"/>
    <property type="match status" value="1"/>
</dbReference>
<sequence length="182" mass="19719">MKLLSRSEATAQPWKNGGGRTWELATFPEGAGFEGMLWRLSMAEVARDGPFSRFEGIDRTLTVLSGGAMELRFSQGGFVRLDACSAPLAFPGEAAVDARVSDEPVIDLNIMTRRGSFSHRVELLDAGHPTPQHTFALFVREAPARLGDLKLKPGAVLLAENDDLAGLSADGPIYALTLRRHD</sequence>
<gene>
    <name evidence="1" type="ORF">AKL02_003345</name>
</gene>
<dbReference type="Gene3D" id="2.60.120.10">
    <property type="entry name" value="Jelly Rolls"/>
    <property type="match status" value="1"/>
</dbReference>
<name>A0ABX6YRP9_9RHOB</name>
<organism evidence="1 2">
    <name type="scientific">Thioclava electrotropha</name>
    <dbReference type="NCBI Taxonomy" id="1549850"/>
    <lineage>
        <taxon>Bacteria</taxon>
        <taxon>Pseudomonadati</taxon>
        <taxon>Pseudomonadota</taxon>
        <taxon>Alphaproteobacteria</taxon>
        <taxon>Rhodobacterales</taxon>
        <taxon>Paracoccaceae</taxon>
        <taxon>Thioclava</taxon>
    </lineage>
</organism>
<dbReference type="PANTHER" id="PTHR37943">
    <property type="entry name" value="PROTEIN VES"/>
    <property type="match status" value="1"/>
</dbReference>
<accession>A0ABX6YRP9</accession>
<dbReference type="EMBL" id="CP053562">
    <property type="protein sequence ID" value="QPZ90014.1"/>
    <property type="molecule type" value="Genomic_DNA"/>
</dbReference>
<evidence type="ECO:0000313" key="1">
    <source>
        <dbReference type="EMBL" id="QPZ90014.1"/>
    </source>
</evidence>
<dbReference type="Proteomes" id="UP000192422">
    <property type="component" value="Chromosome"/>
</dbReference>